<protein>
    <recommendedName>
        <fullName evidence="9">Selenide, water dikinase</fullName>
        <ecNumber evidence="9">2.7.9.3</ecNumber>
    </recommendedName>
    <alternativeName>
        <fullName evidence="9">Selenium donor protein</fullName>
    </alternativeName>
    <alternativeName>
        <fullName evidence="9">Selenophosphate synthase</fullName>
    </alternativeName>
</protein>
<dbReference type="InterPro" id="IPR023061">
    <property type="entry name" value="SelD_I"/>
</dbReference>
<proteinExistence type="inferred from homology"/>
<dbReference type="AlphaFoldDB" id="I4C8Q9"/>
<dbReference type="HAMAP" id="MF_00625">
    <property type="entry name" value="SelD"/>
    <property type="match status" value="1"/>
</dbReference>
<comment type="function">
    <text evidence="9">Synthesizes selenophosphate from selenide and ATP.</text>
</comment>
<dbReference type="InterPro" id="IPR036676">
    <property type="entry name" value="PurM-like_C_sf"/>
</dbReference>
<dbReference type="Pfam" id="PF00586">
    <property type="entry name" value="AIRS"/>
    <property type="match status" value="1"/>
</dbReference>
<dbReference type="InterPro" id="IPR016188">
    <property type="entry name" value="PurM-like_N"/>
</dbReference>
<dbReference type="Gene3D" id="3.30.1330.10">
    <property type="entry name" value="PurM-like, N-terminal domain"/>
    <property type="match status" value="1"/>
</dbReference>
<evidence type="ECO:0000313" key="12">
    <source>
        <dbReference type="EMBL" id="AFM25950.1"/>
    </source>
</evidence>
<feature type="binding site" evidence="9">
    <location>
        <position position="56"/>
    </location>
    <ligand>
        <name>Mg(2+)</name>
        <dbReference type="ChEBI" id="CHEBI:18420"/>
    </ligand>
</feature>
<keyword evidence="4 9" id="KW-0547">Nucleotide-binding</keyword>
<dbReference type="PANTHER" id="PTHR10256:SF0">
    <property type="entry name" value="INACTIVE SELENIDE, WATER DIKINASE-LIKE PROTEIN-RELATED"/>
    <property type="match status" value="1"/>
</dbReference>
<evidence type="ECO:0000313" key="13">
    <source>
        <dbReference type="Proteomes" id="UP000006055"/>
    </source>
</evidence>
<dbReference type="Pfam" id="PF02769">
    <property type="entry name" value="AIRS_C"/>
    <property type="match status" value="1"/>
</dbReference>
<dbReference type="PANTHER" id="PTHR10256">
    <property type="entry name" value="SELENIDE, WATER DIKINASE"/>
    <property type="match status" value="1"/>
</dbReference>
<evidence type="ECO:0000259" key="11">
    <source>
        <dbReference type="Pfam" id="PF02769"/>
    </source>
</evidence>
<accession>I4C8Q9</accession>
<dbReference type="CDD" id="cd02195">
    <property type="entry name" value="SelD"/>
    <property type="match status" value="1"/>
</dbReference>
<feature type="binding site" evidence="9">
    <location>
        <position position="192"/>
    </location>
    <ligand>
        <name>Mg(2+)</name>
        <dbReference type="ChEBI" id="CHEBI:18420"/>
    </ligand>
</feature>
<comment type="cofactor">
    <cofactor evidence="9">
        <name>Mg(2+)</name>
        <dbReference type="ChEBI" id="CHEBI:18420"/>
    </cofactor>
    <text evidence="9">Binds 1 Mg(2+) ion per monomer.</text>
</comment>
<dbReference type="Proteomes" id="UP000006055">
    <property type="component" value="Chromosome"/>
</dbReference>
<dbReference type="InterPro" id="IPR036921">
    <property type="entry name" value="PurM-like_N_sf"/>
</dbReference>
<feature type="binding site" description="in other chain" evidence="9">
    <location>
        <position position="33"/>
    </location>
    <ligand>
        <name>ATP</name>
        <dbReference type="ChEBI" id="CHEBI:30616"/>
        <note>ligand shared between dimeric partners</note>
    </ligand>
</feature>
<keyword evidence="6 9" id="KW-0067">ATP-binding</keyword>
<comment type="catalytic activity">
    <reaction evidence="9">
        <text>hydrogenselenide + ATP + H2O = selenophosphate + AMP + phosphate + 2 H(+)</text>
        <dbReference type="Rhea" id="RHEA:18737"/>
        <dbReference type="ChEBI" id="CHEBI:15377"/>
        <dbReference type="ChEBI" id="CHEBI:15378"/>
        <dbReference type="ChEBI" id="CHEBI:16144"/>
        <dbReference type="ChEBI" id="CHEBI:29317"/>
        <dbReference type="ChEBI" id="CHEBI:30616"/>
        <dbReference type="ChEBI" id="CHEBI:43474"/>
        <dbReference type="ChEBI" id="CHEBI:456215"/>
        <dbReference type="EC" id="2.7.9.3"/>
    </reaction>
</comment>
<dbReference type="GO" id="GO:0016260">
    <property type="term" value="P:selenocysteine biosynthetic process"/>
    <property type="evidence" value="ECO:0007669"/>
    <property type="project" value="InterPro"/>
</dbReference>
<name>I4C8Q9_DESTA</name>
<dbReference type="GO" id="GO:0000287">
    <property type="term" value="F:magnesium ion binding"/>
    <property type="evidence" value="ECO:0007669"/>
    <property type="project" value="UniProtKB-UniRule"/>
</dbReference>
<dbReference type="EMBL" id="CP003360">
    <property type="protein sequence ID" value="AFM25950.1"/>
    <property type="molecule type" value="Genomic_DNA"/>
</dbReference>
<evidence type="ECO:0000259" key="10">
    <source>
        <dbReference type="Pfam" id="PF00586"/>
    </source>
</evidence>
<feature type="binding site" description="in other chain" evidence="9">
    <location>
        <position position="56"/>
    </location>
    <ligand>
        <name>ATP</name>
        <dbReference type="ChEBI" id="CHEBI:30616"/>
        <note>ligand shared between dimeric partners</note>
    </ligand>
</feature>
<dbReference type="SUPFAM" id="SSF56042">
    <property type="entry name" value="PurM C-terminal domain-like"/>
    <property type="match status" value="1"/>
</dbReference>
<dbReference type="HOGENOM" id="CLU_032859_0_1_7"/>
<evidence type="ECO:0000256" key="8">
    <source>
        <dbReference type="ARBA" id="ARBA00023266"/>
    </source>
</evidence>
<dbReference type="NCBIfam" id="NF002098">
    <property type="entry name" value="PRK00943.1"/>
    <property type="match status" value="1"/>
</dbReference>
<evidence type="ECO:0000256" key="7">
    <source>
        <dbReference type="ARBA" id="ARBA00022842"/>
    </source>
</evidence>
<keyword evidence="3 9" id="KW-0479">Metal-binding</keyword>
<feature type="binding site" description="in other chain" evidence="9">
    <location>
        <begin position="13"/>
        <end position="15"/>
    </location>
    <ligand>
        <name>ATP</name>
        <dbReference type="ChEBI" id="CHEBI:30616"/>
        <note>ligand shared between dimeric partners</note>
    </ligand>
</feature>
<dbReference type="NCBIfam" id="TIGR00476">
    <property type="entry name" value="selD"/>
    <property type="match status" value="1"/>
</dbReference>
<feature type="domain" description="PurM-like C-terminal" evidence="11">
    <location>
        <begin position="134"/>
        <end position="307"/>
    </location>
</feature>
<dbReference type="EC" id="2.7.9.3" evidence="9"/>
<evidence type="ECO:0000256" key="6">
    <source>
        <dbReference type="ARBA" id="ARBA00022840"/>
    </source>
</evidence>
<keyword evidence="7 9" id="KW-0460">Magnesium</keyword>
<dbReference type="KEGG" id="dti:Desti_3292"/>
<evidence type="ECO:0000256" key="5">
    <source>
        <dbReference type="ARBA" id="ARBA00022777"/>
    </source>
</evidence>
<evidence type="ECO:0000256" key="3">
    <source>
        <dbReference type="ARBA" id="ARBA00022723"/>
    </source>
</evidence>
<comment type="subunit">
    <text evidence="9">Homodimer.</text>
</comment>
<dbReference type="Gene3D" id="3.90.650.10">
    <property type="entry name" value="PurM-like C-terminal domain"/>
    <property type="match status" value="1"/>
</dbReference>
<dbReference type="PATRIC" id="fig|706587.4.peg.3751"/>
<dbReference type="InterPro" id="IPR010918">
    <property type="entry name" value="PurM-like_C_dom"/>
</dbReference>
<keyword evidence="2 9" id="KW-0808">Transferase</keyword>
<gene>
    <name evidence="9" type="primary">selD</name>
    <name evidence="12" type="ordered locus">Desti_3292</name>
</gene>
<evidence type="ECO:0000256" key="1">
    <source>
        <dbReference type="ARBA" id="ARBA00008026"/>
    </source>
</evidence>
<organism evidence="12 13">
    <name type="scientific">Desulfomonile tiedjei (strain ATCC 49306 / DSM 6799 / DCB-1)</name>
    <dbReference type="NCBI Taxonomy" id="706587"/>
    <lineage>
        <taxon>Bacteria</taxon>
        <taxon>Pseudomonadati</taxon>
        <taxon>Thermodesulfobacteriota</taxon>
        <taxon>Desulfomonilia</taxon>
        <taxon>Desulfomonilales</taxon>
        <taxon>Desulfomonilaceae</taxon>
        <taxon>Desulfomonile</taxon>
    </lineage>
</organism>
<evidence type="ECO:0000256" key="2">
    <source>
        <dbReference type="ARBA" id="ARBA00022679"/>
    </source>
</evidence>
<dbReference type="SUPFAM" id="SSF55326">
    <property type="entry name" value="PurM N-terminal domain-like"/>
    <property type="match status" value="1"/>
</dbReference>
<dbReference type="GO" id="GO:0005524">
    <property type="term" value="F:ATP binding"/>
    <property type="evidence" value="ECO:0007669"/>
    <property type="project" value="UniProtKB-UniRule"/>
</dbReference>
<keyword evidence="8 9" id="KW-0711">Selenium</keyword>
<dbReference type="GO" id="GO:0004756">
    <property type="term" value="F:selenide, water dikinase activity"/>
    <property type="evidence" value="ECO:0007669"/>
    <property type="project" value="UniProtKB-UniRule"/>
</dbReference>
<feature type="binding site" evidence="9">
    <location>
        <position position="16"/>
    </location>
    <ligand>
        <name>Mg(2+)</name>
        <dbReference type="ChEBI" id="CHEBI:18420"/>
    </ligand>
</feature>
<sequence length="317" mass="33468">MPHDPNVLVGFSGSEDAGVYKLSDDTAIVQTLDFFTPIVDDPKIFGMVSAANSLSDIYAMGGRPITAMNVVCFPIKRLSLDTLRQILEGGLQILREAGVALVGGHSVEDDEPKYGLSVTGLIHPEKIMTNGGIQPGDRLILTKALGTGVIATALKAKLATPSSIEAMVNSMCTINKIASEVAVRFGVKGCTDITGFGLVGHLVEMARAGQARLRIRAKNVPLLEGARDAASMGLVPAGAYGNRTFFAEWTTLDPAIPTDIADLLFDPQTSGGLVMAIPEEKVAEFVAALLAEGVNVAAEIGAVERSDTLGHVEFYWE</sequence>
<feature type="binding site" evidence="9">
    <location>
        <begin position="104"/>
        <end position="106"/>
    </location>
    <ligand>
        <name>ATP</name>
        <dbReference type="ChEBI" id="CHEBI:30616"/>
        <note>ligand shared between dimeric partners</note>
    </ligand>
</feature>
<comment type="caution">
    <text evidence="9">Lacks conserved residue(s) required for the propagation of feature annotation.</text>
</comment>
<feature type="domain" description="PurM-like N-terminal" evidence="10">
    <location>
        <begin position="15"/>
        <end position="122"/>
    </location>
</feature>
<dbReference type="STRING" id="706587.Desti_3292"/>
<dbReference type="PIRSF" id="PIRSF036407">
    <property type="entry name" value="Selenphspht_syn"/>
    <property type="match status" value="1"/>
</dbReference>
<keyword evidence="5 9" id="KW-0418">Kinase</keyword>
<dbReference type="InterPro" id="IPR004536">
    <property type="entry name" value="SPS/SelD"/>
</dbReference>
<keyword evidence="13" id="KW-1185">Reference proteome</keyword>
<evidence type="ECO:0000256" key="4">
    <source>
        <dbReference type="ARBA" id="ARBA00022741"/>
    </source>
</evidence>
<comment type="similarity">
    <text evidence="1 9">Belongs to the selenophosphate synthase 1 family. Class I subfamily.</text>
</comment>
<evidence type="ECO:0000256" key="9">
    <source>
        <dbReference type="HAMAP-Rule" id="MF_00625"/>
    </source>
</evidence>
<reference evidence="13" key="1">
    <citation type="submission" date="2012-06" db="EMBL/GenBank/DDBJ databases">
        <title>Complete sequence of chromosome of Desulfomonile tiedjei DSM 6799.</title>
        <authorList>
            <person name="Lucas S."/>
            <person name="Copeland A."/>
            <person name="Lapidus A."/>
            <person name="Glavina del Rio T."/>
            <person name="Dalin E."/>
            <person name="Tice H."/>
            <person name="Bruce D."/>
            <person name="Goodwin L."/>
            <person name="Pitluck S."/>
            <person name="Peters L."/>
            <person name="Ovchinnikova G."/>
            <person name="Zeytun A."/>
            <person name="Lu M."/>
            <person name="Kyrpides N."/>
            <person name="Mavromatis K."/>
            <person name="Ivanova N."/>
            <person name="Brettin T."/>
            <person name="Detter J.C."/>
            <person name="Han C."/>
            <person name="Larimer F."/>
            <person name="Land M."/>
            <person name="Hauser L."/>
            <person name="Markowitz V."/>
            <person name="Cheng J.-F."/>
            <person name="Hugenholtz P."/>
            <person name="Woyke T."/>
            <person name="Wu D."/>
            <person name="Spring S."/>
            <person name="Schroeder M."/>
            <person name="Brambilla E."/>
            <person name="Klenk H.-P."/>
            <person name="Eisen J.A."/>
        </authorList>
    </citation>
    <scope>NUCLEOTIDE SEQUENCE [LARGE SCALE GENOMIC DNA]</scope>
    <source>
        <strain evidence="13">ATCC 49306 / DSM 6799 / DCB-1</strain>
    </source>
</reference>
<dbReference type="GO" id="GO:0005737">
    <property type="term" value="C:cytoplasm"/>
    <property type="evidence" value="ECO:0007669"/>
    <property type="project" value="TreeGrafter"/>
</dbReference>
<dbReference type="eggNOG" id="COG0709">
    <property type="taxonomic scope" value="Bacteria"/>
</dbReference>